<dbReference type="InterPro" id="IPR036890">
    <property type="entry name" value="HATPase_C_sf"/>
</dbReference>
<dbReference type="Gene3D" id="3.30.450.20">
    <property type="entry name" value="PAS domain"/>
    <property type="match status" value="1"/>
</dbReference>
<dbReference type="CDD" id="cd00082">
    <property type="entry name" value="HisKA"/>
    <property type="match status" value="1"/>
</dbReference>
<keyword evidence="11" id="KW-1185">Reference proteome</keyword>
<dbReference type="InterPro" id="IPR035965">
    <property type="entry name" value="PAS-like_dom_sf"/>
</dbReference>
<dbReference type="EMBL" id="JAGDEL010000001">
    <property type="protein sequence ID" value="MBO1510209.1"/>
    <property type="molecule type" value="Genomic_DNA"/>
</dbReference>
<dbReference type="PROSITE" id="PS50109">
    <property type="entry name" value="HIS_KIN"/>
    <property type="match status" value="1"/>
</dbReference>
<evidence type="ECO:0000256" key="3">
    <source>
        <dbReference type="ARBA" id="ARBA00022553"/>
    </source>
</evidence>
<keyword evidence="8" id="KW-0902">Two-component regulatory system</keyword>
<evidence type="ECO:0000313" key="10">
    <source>
        <dbReference type="EMBL" id="MBO1510209.1"/>
    </source>
</evidence>
<dbReference type="SUPFAM" id="SSF55785">
    <property type="entry name" value="PYP-like sensor domain (PAS domain)"/>
    <property type="match status" value="1"/>
</dbReference>
<keyword evidence="4" id="KW-0808">Transferase</keyword>
<keyword evidence="3" id="KW-0597">Phosphoprotein</keyword>
<reference evidence="10 11" key="1">
    <citation type="submission" date="2021-03" db="EMBL/GenBank/DDBJ databases">
        <title>Whole genome sequence of Metabacillus bambusae BG109.</title>
        <authorList>
            <person name="Jeong J.W."/>
        </authorList>
    </citation>
    <scope>NUCLEOTIDE SEQUENCE [LARGE SCALE GENOMIC DNA]</scope>
    <source>
        <strain evidence="10 11">BG109</strain>
    </source>
</reference>
<dbReference type="InterPro" id="IPR036097">
    <property type="entry name" value="HisK_dim/P_sf"/>
</dbReference>
<evidence type="ECO:0000256" key="7">
    <source>
        <dbReference type="ARBA" id="ARBA00022840"/>
    </source>
</evidence>
<dbReference type="InterPro" id="IPR005467">
    <property type="entry name" value="His_kinase_dom"/>
</dbReference>
<dbReference type="InterPro" id="IPR003661">
    <property type="entry name" value="HisK_dim/P_dom"/>
</dbReference>
<dbReference type="SMART" id="SM00387">
    <property type="entry name" value="HATPase_c"/>
    <property type="match status" value="1"/>
</dbReference>
<keyword evidence="6" id="KW-0418">Kinase</keyword>
<protein>
    <recommendedName>
        <fullName evidence="2">histidine kinase</fullName>
        <ecNumber evidence="2">2.7.13.3</ecNumber>
    </recommendedName>
</protein>
<dbReference type="Pfam" id="PF00512">
    <property type="entry name" value="HisKA"/>
    <property type="match status" value="1"/>
</dbReference>
<dbReference type="SUPFAM" id="SSF47384">
    <property type="entry name" value="Homodimeric domain of signal transducing histidine kinase"/>
    <property type="match status" value="1"/>
</dbReference>
<evidence type="ECO:0000256" key="5">
    <source>
        <dbReference type="ARBA" id="ARBA00022741"/>
    </source>
</evidence>
<comment type="catalytic activity">
    <reaction evidence="1">
        <text>ATP + protein L-histidine = ADP + protein N-phospho-L-histidine.</text>
        <dbReference type="EC" id="2.7.13.3"/>
    </reaction>
</comment>
<dbReference type="PRINTS" id="PR00344">
    <property type="entry name" value="BCTRLSENSOR"/>
</dbReference>
<name>A0ABS3MW21_9BACI</name>
<evidence type="ECO:0000256" key="4">
    <source>
        <dbReference type="ARBA" id="ARBA00022679"/>
    </source>
</evidence>
<dbReference type="EC" id="2.7.13.3" evidence="2"/>
<dbReference type="CDD" id="cd00075">
    <property type="entry name" value="HATPase"/>
    <property type="match status" value="1"/>
</dbReference>
<evidence type="ECO:0000256" key="8">
    <source>
        <dbReference type="ARBA" id="ARBA00023012"/>
    </source>
</evidence>
<evidence type="ECO:0000256" key="6">
    <source>
        <dbReference type="ARBA" id="ARBA00022777"/>
    </source>
</evidence>
<dbReference type="InterPro" id="IPR003594">
    <property type="entry name" value="HATPase_dom"/>
</dbReference>
<dbReference type="Gene3D" id="3.30.565.10">
    <property type="entry name" value="Histidine kinase-like ATPase, C-terminal domain"/>
    <property type="match status" value="1"/>
</dbReference>
<gene>
    <name evidence="10" type="ORF">I7822_00675</name>
</gene>
<organism evidence="10 11">
    <name type="scientific">Metabacillus bambusae</name>
    <dbReference type="NCBI Taxonomy" id="2795218"/>
    <lineage>
        <taxon>Bacteria</taxon>
        <taxon>Bacillati</taxon>
        <taxon>Bacillota</taxon>
        <taxon>Bacilli</taxon>
        <taxon>Bacillales</taxon>
        <taxon>Bacillaceae</taxon>
        <taxon>Metabacillus</taxon>
    </lineage>
</organism>
<evidence type="ECO:0000259" key="9">
    <source>
        <dbReference type="PROSITE" id="PS50109"/>
    </source>
</evidence>
<dbReference type="RefSeq" id="WP_207974883.1">
    <property type="nucleotide sequence ID" value="NZ_JAGDEL010000001.1"/>
</dbReference>
<dbReference type="Pfam" id="PF02518">
    <property type="entry name" value="HATPase_c"/>
    <property type="match status" value="1"/>
</dbReference>
<comment type="caution">
    <text evidence="10">The sequence shown here is derived from an EMBL/GenBank/DDBJ whole genome shotgun (WGS) entry which is preliminary data.</text>
</comment>
<sequence>MMDHRVNEINYRTLVPRKNGFVFKFVKINNDFINTYIEGDLLEKLALTPSMVIGKTLFDFLPKDIAARKNKFYETAWNGKTINYEGYVNGVYYLASLSPLIVNSQVVEVSGIAIDITKEKNNEKKIREMEKLSIVGELAAGVAHEIRNPLTSIKGFTQIIKENINDEKLKEYLSIMLDDLDRISNIVNEFMFISKPKETMEIKQIEINMLISNVIHFMEPQSNLKSICVSTDFDKTIVAQCDPNQLKQVLINLLQNAIEASSDNKNIEVLLKEIDDHFYMIQITDNGCGMSSERQKRLFEPFYTTKEKGTGLGLMMCKRIIETHNGTIDVKSKERLGTVVKIVLPLSRERI</sequence>
<evidence type="ECO:0000313" key="11">
    <source>
        <dbReference type="Proteomes" id="UP000663981"/>
    </source>
</evidence>
<feature type="domain" description="Histidine kinase" evidence="9">
    <location>
        <begin position="141"/>
        <end position="348"/>
    </location>
</feature>
<keyword evidence="5" id="KW-0547">Nucleotide-binding</keyword>
<keyword evidence="7" id="KW-0067">ATP-binding</keyword>
<dbReference type="PANTHER" id="PTHR43065:SF34">
    <property type="entry name" value="SPORULATION KINASE A"/>
    <property type="match status" value="1"/>
</dbReference>
<evidence type="ECO:0000256" key="2">
    <source>
        <dbReference type="ARBA" id="ARBA00012438"/>
    </source>
</evidence>
<dbReference type="SUPFAM" id="SSF55874">
    <property type="entry name" value="ATPase domain of HSP90 chaperone/DNA topoisomerase II/histidine kinase"/>
    <property type="match status" value="1"/>
</dbReference>
<accession>A0ABS3MW21</accession>
<dbReference type="PANTHER" id="PTHR43065">
    <property type="entry name" value="SENSOR HISTIDINE KINASE"/>
    <property type="match status" value="1"/>
</dbReference>
<evidence type="ECO:0000256" key="1">
    <source>
        <dbReference type="ARBA" id="ARBA00000085"/>
    </source>
</evidence>
<proteinExistence type="predicted"/>
<dbReference type="Proteomes" id="UP000663981">
    <property type="component" value="Unassembled WGS sequence"/>
</dbReference>
<dbReference type="Gene3D" id="1.10.287.130">
    <property type="match status" value="1"/>
</dbReference>
<dbReference type="InterPro" id="IPR004358">
    <property type="entry name" value="Sig_transdc_His_kin-like_C"/>
</dbReference>
<dbReference type="SMART" id="SM00388">
    <property type="entry name" value="HisKA"/>
    <property type="match status" value="1"/>
</dbReference>